<evidence type="ECO:0000313" key="2">
    <source>
        <dbReference type="EMBL" id="ACV37803.1"/>
    </source>
</evidence>
<organism evidence="2">
    <name type="scientific">Accumulibacter regalis</name>
    <dbReference type="NCBI Taxonomy" id="522306"/>
    <lineage>
        <taxon>Bacteria</taxon>
        <taxon>Pseudomonadati</taxon>
        <taxon>Pseudomonadota</taxon>
        <taxon>Betaproteobacteria</taxon>
        <taxon>Candidatus Accumulibacter</taxon>
    </lineage>
</organism>
<keyword evidence="2" id="KW-0614">Plasmid</keyword>
<keyword evidence="1" id="KW-0732">Signal</keyword>
<dbReference type="AlphaFoldDB" id="C7RVZ3"/>
<feature type="signal peptide" evidence="1">
    <location>
        <begin position="1"/>
        <end position="20"/>
    </location>
</feature>
<dbReference type="KEGG" id="app:CAP2UW1_4678"/>
<name>C7RVZ3_ACCRE</name>
<proteinExistence type="predicted"/>
<evidence type="ECO:0000256" key="1">
    <source>
        <dbReference type="SAM" id="SignalP"/>
    </source>
</evidence>
<protein>
    <submittedName>
        <fullName evidence="2">Uncharacterized protein</fullName>
    </submittedName>
</protein>
<feature type="chain" id="PRO_5002983058" evidence="1">
    <location>
        <begin position="21"/>
        <end position="127"/>
    </location>
</feature>
<reference evidence="2" key="2">
    <citation type="submission" date="2009-09" db="EMBL/GenBank/DDBJ databases">
        <title>Complete sequence of plasmid1 of Candidatus Accumulibacter phosphatis clade IIA str. UW-1.</title>
        <authorList>
            <consortium name="US DOE Joint Genome Institute"/>
            <person name="Martin H.G."/>
            <person name="Ivanova N."/>
            <person name="Kunin V."/>
            <person name="Warnecke F."/>
            <person name="Barry K."/>
            <person name="He S."/>
            <person name="Salamov A."/>
            <person name="Szeto E."/>
            <person name="Dalin E."/>
            <person name="Pangilinan J.L."/>
            <person name="Lapidus A."/>
            <person name="Lowry S."/>
            <person name="Kyrpides N.C."/>
            <person name="McMahon K.D."/>
            <person name="Hugenholtz P."/>
        </authorList>
    </citation>
    <scope>NUCLEOTIDE SEQUENCE [LARGE SCALE GENOMIC DNA]</scope>
    <source>
        <strain evidence="2">UW-1</strain>
        <plasmid evidence="2">pAph01</plasmid>
        <plasmid>UW-1</plasmid>
    </source>
</reference>
<sequence length="127" mass="13661">MKPIYFLAAFAFSMSGLAFAAGGHDHGHERKPLHGGVVSEVKDVDYELVVKPDLIQLHLRDHGKPVDVSKSNAKLTILVGADKQEVELKPVGQQLEATGSFKFANSKIVALVSVPGKATATVRFVLK</sequence>
<dbReference type="EMBL" id="CP001716">
    <property type="protein sequence ID" value="ACV37803.1"/>
    <property type="molecule type" value="Genomic_DNA"/>
</dbReference>
<reference evidence="2" key="1">
    <citation type="submission" date="2009-08" db="EMBL/GenBank/DDBJ databases">
        <authorList>
            <consortium name="US DOE Joint Genome Institute"/>
            <person name="Lucas S."/>
            <person name="Copeland A."/>
            <person name="Lapidus A."/>
            <person name="Glavina del Rio T."/>
            <person name="Dalin E."/>
            <person name="Tice H."/>
            <person name="Bruce D."/>
            <person name="Barry K."/>
            <person name="Pitluck S."/>
            <person name="Lowry S."/>
            <person name="Larimer F."/>
            <person name="Land M."/>
            <person name="Hauser L."/>
            <person name="Kyrpides N."/>
            <person name="Ivanova N."/>
            <person name="McMahon K.D."/>
            <person name="Hugenholtz P."/>
        </authorList>
    </citation>
    <scope>NUCLEOTIDE SEQUENCE</scope>
    <source>
        <strain evidence="2">UW-1</strain>
        <plasmid evidence="2">pAph01</plasmid>
    </source>
</reference>
<accession>C7RVZ3</accession>
<gene>
    <name evidence="2" type="ordered locus">CAP2UW1_4678</name>
</gene>
<geneLocation type="plasmid" evidence="2">
    <name>pAph01</name>
</geneLocation>
<dbReference type="HOGENOM" id="CLU_125436_1_0_4"/>
<dbReference type="OrthoDB" id="8592387at2"/>